<reference evidence="3" key="2">
    <citation type="submission" date="2020-07" db="EMBL/GenBank/DDBJ databases">
        <authorList>
            <person name="Vera ALvarez R."/>
            <person name="Arias-Moreno D.M."/>
            <person name="Jimenez-Jacinto V."/>
            <person name="Jimenez-Bremont J.F."/>
            <person name="Swaminathan K."/>
            <person name="Moose S.P."/>
            <person name="Guerrero-Gonzalez M.L."/>
            <person name="Marino-Ramirez L."/>
            <person name="Landsman D."/>
            <person name="Rodriguez-Kessler M."/>
            <person name="Delgado-Sanchez P."/>
        </authorList>
    </citation>
    <scope>NUCLEOTIDE SEQUENCE</scope>
    <source>
        <tissue evidence="3">Cladode</tissue>
    </source>
</reference>
<sequence length="115" mass="12391">MAGRIAARYISRRFSSGGKILSEEEKAAENVYIKKMEQEKLEKLARKGPKPADNQATGSGSTASDAKPSGQDTSTTKVSTDKYRNYAVLAGVITGLSALGWYLKSGSKKTEEVQD</sequence>
<feature type="region of interest" description="Disordered" evidence="1">
    <location>
        <begin position="42"/>
        <end position="78"/>
    </location>
</feature>
<dbReference type="PANTHER" id="PTHR33878">
    <property type="entry name" value="OS08G0559000 PROTEIN"/>
    <property type="match status" value="1"/>
</dbReference>
<evidence type="ECO:0000256" key="2">
    <source>
        <dbReference type="SAM" id="Phobius"/>
    </source>
</evidence>
<proteinExistence type="predicted"/>
<dbReference type="PANTHER" id="PTHR33878:SF1">
    <property type="entry name" value="OS08G0559000 PROTEIN"/>
    <property type="match status" value="1"/>
</dbReference>
<dbReference type="InterPro" id="IPR045284">
    <property type="entry name" value="At2g27730-like"/>
</dbReference>
<dbReference type="AlphaFoldDB" id="A0A7C8ZD45"/>
<evidence type="ECO:0000313" key="3">
    <source>
        <dbReference type="EMBL" id="MBA4640294.1"/>
    </source>
</evidence>
<keyword evidence="2" id="KW-0812">Transmembrane</keyword>
<protein>
    <submittedName>
        <fullName evidence="3">Uncharacterized protein</fullName>
    </submittedName>
</protein>
<evidence type="ECO:0000256" key="1">
    <source>
        <dbReference type="SAM" id="MobiDB-lite"/>
    </source>
</evidence>
<keyword evidence="2" id="KW-1133">Transmembrane helix</keyword>
<reference evidence="3" key="1">
    <citation type="journal article" date="2013" name="J. Plant Res.">
        <title>Effect of fungi and light on seed germination of three Opuntia species from semiarid lands of central Mexico.</title>
        <authorList>
            <person name="Delgado-Sanchez P."/>
            <person name="Jimenez-Bremont J.F."/>
            <person name="Guerrero-Gonzalez Mde L."/>
            <person name="Flores J."/>
        </authorList>
    </citation>
    <scope>NUCLEOTIDE SEQUENCE</scope>
    <source>
        <tissue evidence="3">Cladode</tissue>
    </source>
</reference>
<accession>A0A7C8ZD45</accession>
<feature type="compositionally biased region" description="Polar residues" evidence="1">
    <location>
        <begin position="54"/>
        <end position="78"/>
    </location>
</feature>
<feature type="transmembrane region" description="Helical" evidence="2">
    <location>
        <begin position="86"/>
        <end position="103"/>
    </location>
</feature>
<organism evidence="3">
    <name type="scientific">Opuntia streptacantha</name>
    <name type="common">Prickly pear cactus</name>
    <name type="synonym">Opuntia cardona</name>
    <dbReference type="NCBI Taxonomy" id="393608"/>
    <lineage>
        <taxon>Eukaryota</taxon>
        <taxon>Viridiplantae</taxon>
        <taxon>Streptophyta</taxon>
        <taxon>Embryophyta</taxon>
        <taxon>Tracheophyta</taxon>
        <taxon>Spermatophyta</taxon>
        <taxon>Magnoliopsida</taxon>
        <taxon>eudicotyledons</taxon>
        <taxon>Gunneridae</taxon>
        <taxon>Pentapetalae</taxon>
        <taxon>Caryophyllales</taxon>
        <taxon>Cactineae</taxon>
        <taxon>Cactaceae</taxon>
        <taxon>Opuntioideae</taxon>
        <taxon>Opuntia</taxon>
    </lineage>
</organism>
<keyword evidence="2" id="KW-0472">Membrane</keyword>
<dbReference type="EMBL" id="GISG01118483">
    <property type="protein sequence ID" value="MBA4640294.1"/>
    <property type="molecule type" value="Transcribed_RNA"/>
</dbReference>
<name>A0A7C8ZD45_OPUST</name>